<dbReference type="STRING" id="320497.A0U93_00795"/>
<dbReference type="Proteomes" id="UP000188604">
    <property type="component" value="Chromosome"/>
</dbReference>
<name>A0A1U9KLQ6_9PROT</name>
<dbReference type="EMBL" id="CP014691">
    <property type="protein sequence ID" value="AQS86726.1"/>
    <property type="molecule type" value="Genomic_DNA"/>
</dbReference>
<dbReference type="InterPro" id="IPR017737">
    <property type="entry name" value="TssE1-like"/>
</dbReference>
<evidence type="ECO:0000313" key="2">
    <source>
        <dbReference type="Proteomes" id="UP000188604"/>
    </source>
</evidence>
<sequence length="164" mass="18485">MRARHHAPASLSVLDRLLDEHPDRSADPPHSEVRTQKQMRAALRRDLEALLNATRPWIVLKPHQAMLETSPLGFGIADVTARVLSNEEERERIRADVEATIHRFDPRLTDIRVTLLPDDAPLSAVIRLHIEGILLVDPQPEFVRYSTAILPPGQPISVQAVRET</sequence>
<dbReference type="RefSeq" id="WP_077805689.1">
    <property type="nucleotide sequence ID" value="NZ_BJXS01000010.1"/>
</dbReference>
<reference evidence="1 2" key="1">
    <citation type="submission" date="2016-03" db="EMBL/GenBank/DDBJ databases">
        <title>Acetic acid bacteria sequencing.</title>
        <authorList>
            <person name="Brandt J."/>
            <person name="Jakob F."/>
            <person name="Vogel R.F."/>
        </authorList>
    </citation>
    <scope>NUCLEOTIDE SEQUENCE [LARGE SCALE GENOMIC DNA]</scope>
    <source>
        <strain evidence="1 2">NBRC 101099</strain>
    </source>
</reference>
<dbReference type="Pfam" id="PF04965">
    <property type="entry name" value="GPW_gp25"/>
    <property type="match status" value="1"/>
</dbReference>
<dbReference type="InterPro" id="IPR053176">
    <property type="entry name" value="T6SS_TssE1-like"/>
</dbReference>
<gene>
    <name evidence="1" type="ORF">A0U93_00795</name>
</gene>
<organism evidence="1 2">
    <name type="scientific">Neoasaia chiangmaiensis</name>
    <dbReference type="NCBI Taxonomy" id="320497"/>
    <lineage>
        <taxon>Bacteria</taxon>
        <taxon>Pseudomonadati</taxon>
        <taxon>Pseudomonadota</taxon>
        <taxon>Alphaproteobacteria</taxon>
        <taxon>Acetobacterales</taxon>
        <taxon>Acetobacteraceae</taxon>
        <taxon>Neoasaia</taxon>
    </lineage>
</organism>
<dbReference type="PANTHER" id="PTHR38595:SF1">
    <property type="entry name" value="TYPE VI SECRETION SYSTEM COMPONENT TSSE1"/>
    <property type="match status" value="1"/>
</dbReference>
<dbReference type="NCBIfam" id="TIGR03357">
    <property type="entry name" value="VI_zyme"/>
    <property type="match status" value="1"/>
</dbReference>
<keyword evidence="2" id="KW-1185">Reference proteome</keyword>
<dbReference type="AlphaFoldDB" id="A0A1U9KLQ6"/>
<dbReference type="OrthoDB" id="119583at2"/>
<protein>
    <submittedName>
        <fullName evidence="1">Uncharacterized protein</fullName>
    </submittedName>
</protein>
<proteinExistence type="predicted"/>
<dbReference type="PANTHER" id="PTHR38595">
    <property type="entry name" value="CYTOPLASMIC PROTEIN-RELATED"/>
    <property type="match status" value="1"/>
</dbReference>
<accession>A0A1U9KLQ6</accession>
<evidence type="ECO:0000313" key="1">
    <source>
        <dbReference type="EMBL" id="AQS86726.1"/>
    </source>
</evidence>
<dbReference type="SUPFAM" id="SSF160719">
    <property type="entry name" value="gpW/gp25-like"/>
    <property type="match status" value="1"/>
</dbReference>
<dbReference type="KEGG" id="nch:A0U93_00795"/>
<dbReference type="InterPro" id="IPR007048">
    <property type="entry name" value="IraD/Gp25-like"/>
</dbReference>